<reference evidence="2 3" key="1">
    <citation type="submission" date="2024-09" db="EMBL/GenBank/DDBJ databases">
        <title>Genome sequencing and assembly of Phytophthora oleae, isolate VK10A, causative agent of rot of olive drupes.</title>
        <authorList>
            <person name="Conti Taguali S."/>
            <person name="Riolo M."/>
            <person name="La Spada F."/>
            <person name="Cacciola S.O."/>
            <person name="Dionisio G."/>
        </authorList>
    </citation>
    <scope>NUCLEOTIDE SEQUENCE [LARGE SCALE GENOMIC DNA]</scope>
    <source>
        <strain evidence="2 3">VK10A</strain>
    </source>
</reference>
<organism evidence="2 3">
    <name type="scientific">Phytophthora oleae</name>
    <dbReference type="NCBI Taxonomy" id="2107226"/>
    <lineage>
        <taxon>Eukaryota</taxon>
        <taxon>Sar</taxon>
        <taxon>Stramenopiles</taxon>
        <taxon>Oomycota</taxon>
        <taxon>Peronosporomycetes</taxon>
        <taxon>Peronosporales</taxon>
        <taxon>Peronosporaceae</taxon>
        <taxon>Phytophthora</taxon>
    </lineage>
</organism>
<comment type="caution">
    <text evidence="2">The sequence shown here is derived from an EMBL/GenBank/DDBJ whole genome shotgun (WGS) entry which is preliminary data.</text>
</comment>
<sequence length="226" mass="25088">MWRVAIVDAISETAEMEQRLQTPISMIDIDVEKGEKDGDVVLRQLDRDQAKVYVRDAINCKLIRLHQPAAFIATAHRNLEQTLDGNQYETTGVAPKTTIMFSWLLDTVKHEYPVASHCETSASTEEDDVDATVSAAVDAHYGHLVDAVGHPHKFPNNQEANMPNVSSHTVIISEDHSGEESAESTATHRRVLPHSVSYVKNQATEQQSQSHSSRDFASPPYGDGHY</sequence>
<accession>A0ABD3ESD3</accession>
<dbReference type="Proteomes" id="UP001632037">
    <property type="component" value="Unassembled WGS sequence"/>
</dbReference>
<evidence type="ECO:0000313" key="3">
    <source>
        <dbReference type="Proteomes" id="UP001632037"/>
    </source>
</evidence>
<evidence type="ECO:0000256" key="1">
    <source>
        <dbReference type="SAM" id="MobiDB-lite"/>
    </source>
</evidence>
<proteinExistence type="predicted"/>
<dbReference type="EMBL" id="JBIMZQ010000065">
    <property type="protein sequence ID" value="KAL3657388.1"/>
    <property type="molecule type" value="Genomic_DNA"/>
</dbReference>
<feature type="region of interest" description="Disordered" evidence="1">
    <location>
        <begin position="200"/>
        <end position="226"/>
    </location>
</feature>
<dbReference type="AlphaFoldDB" id="A0ABD3ESD3"/>
<gene>
    <name evidence="2" type="ORF">V7S43_017707</name>
</gene>
<name>A0ABD3ESD3_9STRA</name>
<protein>
    <submittedName>
        <fullName evidence="2">Uncharacterized protein</fullName>
    </submittedName>
</protein>
<keyword evidence="3" id="KW-1185">Reference proteome</keyword>
<evidence type="ECO:0000313" key="2">
    <source>
        <dbReference type="EMBL" id="KAL3657388.1"/>
    </source>
</evidence>
<feature type="compositionally biased region" description="Polar residues" evidence="1">
    <location>
        <begin position="200"/>
        <end position="211"/>
    </location>
</feature>